<name>A0ACA9UIJ0_BIOOC</name>
<gene>
    <name evidence="1" type="ORF">CRV2_00019557</name>
</gene>
<evidence type="ECO:0000313" key="2">
    <source>
        <dbReference type="Proteomes" id="UP000836387"/>
    </source>
</evidence>
<proteinExistence type="predicted"/>
<reference evidence="1" key="2">
    <citation type="submission" date="2021-10" db="EMBL/GenBank/DDBJ databases">
        <authorList>
            <person name="Piombo E."/>
        </authorList>
    </citation>
    <scope>NUCLEOTIDE SEQUENCE</scope>
</reference>
<reference evidence="1" key="1">
    <citation type="submission" date="2020-04" db="EMBL/GenBank/DDBJ databases">
        <authorList>
            <person name="Broberg M."/>
        </authorList>
    </citation>
    <scope>NUCLEOTIDE SEQUENCE</scope>
</reference>
<dbReference type="EMBL" id="CADEHS020000520">
    <property type="protein sequence ID" value="CAG9953221.1"/>
    <property type="molecule type" value="Genomic_DNA"/>
</dbReference>
<protein>
    <submittedName>
        <fullName evidence="1">Uncharacterized protein</fullName>
    </submittedName>
</protein>
<accession>A0ACA9UIJ0</accession>
<sequence>MTVFHTFVRSLSAGPKRILSLPTPPERLDRLLQFFKGSVADLDIDIADNDAPLHHAAMSMSPGSVHITATDKARRNTLNLPCIARKTSSLLYLLDRAANDLLETWDSLGCTPVFYACSSGLTEAVSIRLDTGAK</sequence>
<organism evidence="1 2">
    <name type="scientific">Clonostachys rosea f. rosea IK726</name>
    <dbReference type="NCBI Taxonomy" id="1349383"/>
    <lineage>
        <taxon>Eukaryota</taxon>
        <taxon>Fungi</taxon>
        <taxon>Dikarya</taxon>
        <taxon>Ascomycota</taxon>
        <taxon>Pezizomycotina</taxon>
        <taxon>Sordariomycetes</taxon>
        <taxon>Hypocreomycetidae</taxon>
        <taxon>Hypocreales</taxon>
        <taxon>Bionectriaceae</taxon>
        <taxon>Clonostachys</taxon>
    </lineage>
</organism>
<comment type="caution">
    <text evidence="1">The sequence shown here is derived from an EMBL/GenBank/DDBJ whole genome shotgun (WGS) entry which is preliminary data.</text>
</comment>
<keyword evidence="2" id="KW-1185">Reference proteome</keyword>
<evidence type="ECO:0000313" key="1">
    <source>
        <dbReference type="EMBL" id="CAG9953221.1"/>
    </source>
</evidence>
<dbReference type="Proteomes" id="UP000836387">
    <property type="component" value="Unassembled WGS sequence"/>
</dbReference>